<dbReference type="AlphaFoldDB" id="A0A543JQQ5"/>
<protein>
    <submittedName>
        <fullName evidence="3">SPW repeat-containing protein</fullName>
    </submittedName>
</protein>
<keyword evidence="1" id="KW-1133">Transmembrane helix</keyword>
<dbReference type="RefSeq" id="WP_141983256.1">
    <property type="nucleotide sequence ID" value="NZ_VFPP01000001.1"/>
</dbReference>
<reference evidence="3 4" key="1">
    <citation type="submission" date="2019-06" db="EMBL/GenBank/DDBJ databases">
        <title>Sequencing the genomes of 1000 actinobacteria strains.</title>
        <authorList>
            <person name="Klenk H.-P."/>
        </authorList>
    </citation>
    <scope>NUCLEOTIDE SEQUENCE [LARGE SCALE GENOMIC DNA]</scope>
    <source>
        <strain evidence="3 4">DSM 45456</strain>
    </source>
</reference>
<evidence type="ECO:0000313" key="3">
    <source>
        <dbReference type="EMBL" id="TQM85182.1"/>
    </source>
</evidence>
<name>A0A543JQQ5_9PSEU</name>
<feature type="transmembrane region" description="Helical" evidence="1">
    <location>
        <begin position="126"/>
        <end position="145"/>
    </location>
</feature>
<feature type="domain" description="SPW repeat-containing integral membrane" evidence="2">
    <location>
        <begin position="41"/>
        <end position="140"/>
    </location>
</feature>
<proteinExistence type="predicted"/>
<dbReference type="Proteomes" id="UP000316628">
    <property type="component" value="Unassembled WGS sequence"/>
</dbReference>
<accession>A0A543JQQ5</accession>
<organism evidence="3 4">
    <name type="scientific">Saccharothrix saharensis</name>
    <dbReference type="NCBI Taxonomy" id="571190"/>
    <lineage>
        <taxon>Bacteria</taxon>
        <taxon>Bacillati</taxon>
        <taxon>Actinomycetota</taxon>
        <taxon>Actinomycetes</taxon>
        <taxon>Pseudonocardiales</taxon>
        <taxon>Pseudonocardiaceae</taxon>
        <taxon>Saccharothrix</taxon>
    </lineage>
</organism>
<dbReference type="EMBL" id="VFPP01000001">
    <property type="protein sequence ID" value="TQM85182.1"/>
    <property type="molecule type" value="Genomic_DNA"/>
</dbReference>
<feature type="transmembrane region" description="Helical" evidence="1">
    <location>
        <begin position="41"/>
        <end position="66"/>
    </location>
</feature>
<dbReference type="InterPro" id="IPR005530">
    <property type="entry name" value="SPW"/>
</dbReference>
<dbReference type="Pfam" id="PF03779">
    <property type="entry name" value="SPW"/>
    <property type="match status" value="1"/>
</dbReference>
<keyword evidence="4" id="KW-1185">Reference proteome</keyword>
<evidence type="ECO:0000313" key="4">
    <source>
        <dbReference type="Proteomes" id="UP000316628"/>
    </source>
</evidence>
<feature type="transmembrane region" description="Helical" evidence="1">
    <location>
        <begin position="72"/>
        <end position="90"/>
    </location>
</feature>
<gene>
    <name evidence="3" type="ORF">FHX81_7655</name>
</gene>
<evidence type="ECO:0000259" key="2">
    <source>
        <dbReference type="Pfam" id="PF03779"/>
    </source>
</evidence>
<sequence>MPALRRLIREVIIDHEPVHSFGAVDVGPARRHAVAARLSSAAFLLGLWLVVSPFALGYGVVGAWFTGHSNEVITGVVVVVVALTGAMAPADARWSGPVVTSAGAWLAAAPWLVGYRDQVDPTAATVNDLVVGCALAALGVAVTLVTRPLRTAEWDGSA</sequence>
<evidence type="ECO:0000256" key="1">
    <source>
        <dbReference type="SAM" id="Phobius"/>
    </source>
</evidence>
<feature type="transmembrane region" description="Helical" evidence="1">
    <location>
        <begin position="97"/>
        <end position="114"/>
    </location>
</feature>
<keyword evidence="1" id="KW-0812">Transmembrane</keyword>
<comment type="caution">
    <text evidence="3">The sequence shown here is derived from an EMBL/GenBank/DDBJ whole genome shotgun (WGS) entry which is preliminary data.</text>
</comment>
<keyword evidence="1" id="KW-0472">Membrane</keyword>
<dbReference type="OrthoDB" id="3693479at2"/>